<evidence type="ECO:0000313" key="9">
    <source>
        <dbReference type="Proteomes" id="UP001500740"/>
    </source>
</evidence>
<keyword evidence="4 5" id="KW-0720">Serine protease</keyword>
<dbReference type="PRINTS" id="PR00723">
    <property type="entry name" value="SUBTILISIN"/>
</dbReference>
<keyword evidence="3 5" id="KW-0378">Hydrolase</keyword>
<dbReference type="InterPro" id="IPR000209">
    <property type="entry name" value="Peptidase_S8/S53_dom"/>
</dbReference>
<dbReference type="PANTHER" id="PTHR43806">
    <property type="entry name" value="PEPTIDASE S8"/>
    <property type="match status" value="1"/>
</dbReference>
<feature type="active site" description="Charge relay system" evidence="5">
    <location>
        <position position="422"/>
    </location>
</feature>
<keyword evidence="9" id="KW-1185">Reference proteome</keyword>
<dbReference type="PROSITE" id="PS00138">
    <property type="entry name" value="SUBTILASE_SER"/>
    <property type="match status" value="1"/>
</dbReference>
<dbReference type="Proteomes" id="UP001500740">
    <property type="component" value="Unassembled WGS sequence"/>
</dbReference>
<dbReference type="InterPro" id="IPR023827">
    <property type="entry name" value="Peptidase_S8_Asp-AS"/>
</dbReference>
<dbReference type="PROSITE" id="PS51892">
    <property type="entry name" value="SUBTILASE"/>
    <property type="match status" value="1"/>
</dbReference>
<dbReference type="PROSITE" id="PS00136">
    <property type="entry name" value="SUBTILASE_ASP"/>
    <property type="match status" value="1"/>
</dbReference>
<feature type="active site" description="Charge relay system" evidence="5">
    <location>
        <position position="149"/>
    </location>
</feature>
<sequence length="732" mass="79702">MRKVIVRSGLIGIIFSIIVVLMVVSSMNQSKASILGLTEKLSDKLIETLEVVDDALYHDVVVVFDDLENVSQLDDLNRNYHDYEHLPFARVYLNQEEIAEVSQWSEVQYIEPNQQLSLFNAEGRDMTQVDVIQEDYGYSGEGVEIAVIDTGLDGLHPDVQHNQVRNWQVAGTILTDNDLFVSTTPDGTNIETSVYDLELDAGAPVNNDEYGHGTHVYGTIAGSGDASDGHLKGMAPDAQVHSYSTSAAVLLVYTLEAYDHIIDQVKNEEADIRLISNSWGSEGCDFNPNNATNIAAKEAFDLGILSVFAYDNSGSDSDTCNPYAASPYVLGVGATDKSFGVTGFSSRGKVDGNFDRELALENAEAYYNASTEEQENWDIESDPLGLYRPSVVAPGEDIVSAQNPLHAMTLSGTYYGSASGTSMAAPMVTGVLAVIIDAYEQNHDGTLSPKDLIRLLEVTADTDVMKGYQEYEAGAGFVDAKTAVTRAINNEIPSEVTLNDLVTYEKPESVKVESGSYEGRVAPNSWETNEGYETHTFEVQEGALSASADLSWSLSLENIYISLFGPDGDVTDVDAADTQSAGLIDLGNERSVSINFPEPGTWTVRIDGRANLLSSYDGDWQVEYPEDLSYDPETVLDVTPEKVSGNDGIAIYAEVFSPDGISDIESIDLKVEASNGRTLHHFTKGEFDVTDEAFEIEKSDLKLTAKSPWIVKLEVEDSAGNITYDQTLVGKE</sequence>
<keyword evidence="2 5" id="KW-0645">Protease</keyword>
<evidence type="ECO:0000256" key="3">
    <source>
        <dbReference type="ARBA" id="ARBA00022801"/>
    </source>
</evidence>
<dbReference type="Gene3D" id="3.40.50.200">
    <property type="entry name" value="Peptidase S8/S53 domain"/>
    <property type="match status" value="1"/>
</dbReference>
<comment type="caution">
    <text evidence="8">The sequence shown here is derived from an EMBL/GenBank/DDBJ whole genome shotgun (WGS) entry which is preliminary data.</text>
</comment>
<dbReference type="EMBL" id="BAAACZ010000003">
    <property type="protein sequence ID" value="GAA0451079.1"/>
    <property type="molecule type" value="Genomic_DNA"/>
</dbReference>
<dbReference type="Pfam" id="PF00082">
    <property type="entry name" value="Peptidase_S8"/>
    <property type="match status" value="1"/>
</dbReference>
<evidence type="ECO:0000313" key="8">
    <source>
        <dbReference type="EMBL" id="GAA0451079.1"/>
    </source>
</evidence>
<protein>
    <recommendedName>
        <fullName evidence="7">Peptidase S8/S53 domain-containing protein</fullName>
    </recommendedName>
</protein>
<name>A0ABN0ZKM7_9BACI</name>
<dbReference type="InterPro" id="IPR036852">
    <property type="entry name" value="Peptidase_S8/S53_dom_sf"/>
</dbReference>
<organism evidence="8 9">
    <name type="scientific">Alkalibacillus silvisoli</name>
    <dbReference type="NCBI Taxonomy" id="392823"/>
    <lineage>
        <taxon>Bacteria</taxon>
        <taxon>Bacillati</taxon>
        <taxon>Bacillota</taxon>
        <taxon>Bacilli</taxon>
        <taxon>Bacillales</taxon>
        <taxon>Bacillaceae</taxon>
        <taxon>Alkalibacillus</taxon>
    </lineage>
</organism>
<dbReference type="RefSeq" id="WP_343781182.1">
    <property type="nucleotide sequence ID" value="NZ_BAAACZ010000003.1"/>
</dbReference>
<reference evidence="8 9" key="1">
    <citation type="journal article" date="2019" name="Int. J. Syst. Evol. Microbiol.">
        <title>The Global Catalogue of Microorganisms (GCM) 10K type strain sequencing project: providing services to taxonomists for standard genome sequencing and annotation.</title>
        <authorList>
            <consortium name="The Broad Institute Genomics Platform"/>
            <consortium name="The Broad Institute Genome Sequencing Center for Infectious Disease"/>
            <person name="Wu L."/>
            <person name="Ma J."/>
        </authorList>
    </citation>
    <scope>NUCLEOTIDE SEQUENCE [LARGE SCALE GENOMIC DNA]</scope>
    <source>
        <strain evidence="8 9">JCM 14193</strain>
    </source>
</reference>
<feature type="active site" description="Charge relay system" evidence="5">
    <location>
        <position position="212"/>
    </location>
</feature>
<dbReference type="InterPro" id="IPR050131">
    <property type="entry name" value="Peptidase_S8_subtilisin-like"/>
</dbReference>
<dbReference type="PANTHER" id="PTHR43806:SF11">
    <property type="entry name" value="CEREVISIN-RELATED"/>
    <property type="match status" value="1"/>
</dbReference>
<dbReference type="InterPro" id="IPR023828">
    <property type="entry name" value="Peptidase_S8_Ser-AS"/>
</dbReference>
<evidence type="ECO:0000259" key="7">
    <source>
        <dbReference type="Pfam" id="PF00082"/>
    </source>
</evidence>
<gene>
    <name evidence="8" type="ORF">GCM10008935_01960</name>
</gene>
<feature type="domain" description="Peptidase S8/S53" evidence="7">
    <location>
        <begin position="140"/>
        <end position="473"/>
    </location>
</feature>
<evidence type="ECO:0000256" key="1">
    <source>
        <dbReference type="ARBA" id="ARBA00011073"/>
    </source>
</evidence>
<dbReference type="SUPFAM" id="SSF52743">
    <property type="entry name" value="Subtilisin-like"/>
    <property type="match status" value="1"/>
</dbReference>
<evidence type="ECO:0000256" key="2">
    <source>
        <dbReference type="ARBA" id="ARBA00022670"/>
    </source>
</evidence>
<dbReference type="InterPro" id="IPR015500">
    <property type="entry name" value="Peptidase_S8_subtilisin-rel"/>
</dbReference>
<evidence type="ECO:0000256" key="6">
    <source>
        <dbReference type="RuleBase" id="RU003355"/>
    </source>
</evidence>
<evidence type="ECO:0000256" key="5">
    <source>
        <dbReference type="PROSITE-ProRule" id="PRU01240"/>
    </source>
</evidence>
<accession>A0ABN0ZKM7</accession>
<proteinExistence type="inferred from homology"/>
<evidence type="ECO:0000256" key="4">
    <source>
        <dbReference type="ARBA" id="ARBA00022825"/>
    </source>
</evidence>
<comment type="similarity">
    <text evidence="1 5 6">Belongs to the peptidase S8 family.</text>
</comment>